<dbReference type="PANTHER" id="PTHR22950">
    <property type="entry name" value="AMINO ACID TRANSPORTER"/>
    <property type="match status" value="1"/>
</dbReference>
<accession>A0A078A9R2</accession>
<protein>
    <recommendedName>
        <fullName evidence="6">Amino acid transporter transmembrane domain-containing protein</fullName>
    </recommendedName>
</protein>
<evidence type="ECO:0000256" key="1">
    <source>
        <dbReference type="ARBA" id="ARBA00004141"/>
    </source>
</evidence>
<name>A0A078A9R2_STYLE</name>
<sequence length="274" mass="30901">MSIICFVETKIHAIEKQTVNWIQSSQLQKTVHYFQLQYFKKGQDIEENIEKTDSGDHKKNYSIPQAIIQDKNILTWSSSLKRTFRPISKGSFRGSTFQLSAAAIGSGSLSLPYVMAKNGFILGLLMIIIGCISTIVSLMMLGNCLAKIHPPNYTYLISEVIGMNVDHHIGWLIIISAIGSNVSYLIAIIQMIQVFAANIGLNMYLANVQHVKIAIAAFISLIILLPFGLTRNFSGFRYLSIFSISSLVYIMLVLLYELPDVFFFFLPYRFYSDL</sequence>
<dbReference type="GO" id="GO:0015179">
    <property type="term" value="F:L-amino acid transmembrane transporter activity"/>
    <property type="evidence" value="ECO:0007669"/>
    <property type="project" value="TreeGrafter"/>
</dbReference>
<keyword evidence="3 5" id="KW-1133">Transmembrane helix</keyword>
<keyword evidence="4 5" id="KW-0472">Membrane</keyword>
<feature type="domain" description="Amino acid transporter transmembrane" evidence="6">
    <location>
        <begin position="89"/>
        <end position="257"/>
    </location>
</feature>
<feature type="transmembrane region" description="Helical" evidence="5">
    <location>
        <begin position="235"/>
        <end position="256"/>
    </location>
</feature>
<organism evidence="7 8">
    <name type="scientific">Stylonychia lemnae</name>
    <name type="common">Ciliate</name>
    <dbReference type="NCBI Taxonomy" id="5949"/>
    <lineage>
        <taxon>Eukaryota</taxon>
        <taxon>Sar</taxon>
        <taxon>Alveolata</taxon>
        <taxon>Ciliophora</taxon>
        <taxon>Intramacronucleata</taxon>
        <taxon>Spirotrichea</taxon>
        <taxon>Stichotrichia</taxon>
        <taxon>Sporadotrichida</taxon>
        <taxon>Oxytrichidae</taxon>
        <taxon>Stylonychinae</taxon>
        <taxon>Stylonychia</taxon>
    </lineage>
</organism>
<dbReference type="EMBL" id="CCKQ01007261">
    <property type="protein sequence ID" value="CDW78626.1"/>
    <property type="molecule type" value="Genomic_DNA"/>
</dbReference>
<dbReference type="Pfam" id="PF01490">
    <property type="entry name" value="Aa_trans"/>
    <property type="match status" value="1"/>
</dbReference>
<dbReference type="InterPro" id="IPR013057">
    <property type="entry name" value="AA_transpt_TM"/>
</dbReference>
<evidence type="ECO:0000256" key="4">
    <source>
        <dbReference type="ARBA" id="ARBA00023136"/>
    </source>
</evidence>
<keyword evidence="8" id="KW-1185">Reference proteome</keyword>
<reference evidence="7 8" key="1">
    <citation type="submission" date="2014-06" db="EMBL/GenBank/DDBJ databases">
        <authorList>
            <person name="Swart Estienne"/>
        </authorList>
    </citation>
    <scope>NUCLEOTIDE SEQUENCE [LARGE SCALE GENOMIC DNA]</scope>
    <source>
        <strain evidence="7 8">130c</strain>
    </source>
</reference>
<evidence type="ECO:0000313" key="7">
    <source>
        <dbReference type="EMBL" id="CDW78626.1"/>
    </source>
</evidence>
<comment type="subcellular location">
    <subcellularLocation>
        <location evidence="1">Membrane</location>
        <topology evidence="1">Multi-pass membrane protein</topology>
    </subcellularLocation>
</comment>
<keyword evidence="2 5" id="KW-0812">Transmembrane</keyword>
<dbReference type="OMA" id="SWLERAF"/>
<feature type="transmembrane region" description="Helical" evidence="5">
    <location>
        <begin position="153"/>
        <end position="178"/>
    </location>
</feature>
<proteinExistence type="predicted"/>
<evidence type="ECO:0000259" key="6">
    <source>
        <dbReference type="Pfam" id="PF01490"/>
    </source>
</evidence>
<feature type="transmembrane region" description="Helical" evidence="5">
    <location>
        <begin position="211"/>
        <end position="229"/>
    </location>
</feature>
<evidence type="ECO:0000256" key="5">
    <source>
        <dbReference type="SAM" id="Phobius"/>
    </source>
</evidence>
<dbReference type="PANTHER" id="PTHR22950:SF702">
    <property type="entry name" value="AMINO ACID TRANSPORTER PROTEIN"/>
    <property type="match status" value="1"/>
</dbReference>
<dbReference type="GO" id="GO:0016020">
    <property type="term" value="C:membrane"/>
    <property type="evidence" value="ECO:0007669"/>
    <property type="project" value="UniProtKB-SubCell"/>
</dbReference>
<evidence type="ECO:0000256" key="3">
    <source>
        <dbReference type="ARBA" id="ARBA00022989"/>
    </source>
</evidence>
<dbReference type="Proteomes" id="UP000039865">
    <property type="component" value="Unassembled WGS sequence"/>
</dbReference>
<dbReference type="InParanoid" id="A0A078A9R2"/>
<dbReference type="AlphaFoldDB" id="A0A078A9R2"/>
<feature type="transmembrane region" description="Helical" evidence="5">
    <location>
        <begin position="120"/>
        <end position="141"/>
    </location>
</feature>
<gene>
    <name evidence="7" type="primary">Contig6241.g6675</name>
    <name evidence="7" type="ORF">STYLEM_7607</name>
</gene>
<evidence type="ECO:0000313" key="8">
    <source>
        <dbReference type="Proteomes" id="UP000039865"/>
    </source>
</evidence>
<dbReference type="OrthoDB" id="438545at2759"/>
<evidence type="ECO:0000256" key="2">
    <source>
        <dbReference type="ARBA" id="ARBA00022692"/>
    </source>
</evidence>